<dbReference type="KEGG" id="pyg:AWM70_17220"/>
<dbReference type="Pfam" id="PF07833">
    <property type="entry name" value="Cu_amine_oxidN1"/>
    <property type="match status" value="1"/>
</dbReference>
<sequence>MVEQQGASKHNWGQKSRKWAVLSLAGLIWVQPVLGATPLWGNSSTIYAASSQAVKLSEDIITSGAKLQKYQYTVTRSGKQVKVLADVVQIDLTNPYVKLDTMTGKNGQVTTRQSVSGMAKETGAVAGVNGDVFNTSGQGVAMGASVSQGTLVTSPNQLKGMYAFYLDQNRVPAIDSFTFEGNVTAADGSSFPLAGINKEAYRTEPDNGYSHVNAMYIYTSAWASTDRPKDSSTTPTEVLVQNGIIQQISPGAAIPGPVPADGYILRAHGTAATFVNTHLQVGQSITSNYALRTVAGGKLVNPANLQMLISGHTLLVDQGKASSFTRSTSGVSGSSAVARTAIGYSKDGKFAYLITAEKNDSSSGLTLAELQGFMTSIGVWKGLDLDGGGSTTLVSRPLGETDATLTFATSNGGTTQRQVANGVGVYTTAPQGTLKGLTVSGAQTLLIGQEATYSLKGYDTYYNPIDTSTISPTWKSSNGNVVWTGSAFKAVQPGTAQLTAVSGQASASTKVTILGADSLSSLSLGAQSGPLQAGAQVTITPKAKLKTGSTVDVPSSALKWEFKGMKASVGGGVLTINSINPGVKVAYAIARYDGFSSVITFSAAGSQSWEDFENLAYSIGFTGSPSQVTGQAQVVSSGDSHGKVLQLRYDMTAGTGSRFAYAQFNGTSGRAIPDGASAMSIDVMGDSSLNWLRAEIDNNGKTTYVDIAKQVDWTGWKNINIDLSPYGLASGAKLKRIYLVNLEDGQDERAMTGSVSLDNIQFTVPSGGDDLYPNAKMVMTVGQKSYFLDGQKKAFDAAPVVKDGTTYVPIRYVVDSFGGSADWIASSKRITVVRGSVLIDLFVGSKDYILNGGRQTSEVTPLIINGRTLVPLRLVSERLGIFVNWEQKTKSITLQS</sequence>
<dbReference type="RefSeq" id="WP_068698441.1">
    <property type="nucleotide sequence ID" value="NZ_CP014167.1"/>
</dbReference>
<evidence type="ECO:0000313" key="4">
    <source>
        <dbReference type="Proteomes" id="UP000092573"/>
    </source>
</evidence>
<evidence type="ECO:0000259" key="1">
    <source>
        <dbReference type="Pfam" id="PF07833"/>
    </source>
</evidence>
<dbReference type="InterPro" id="IPR036582">
    <property type="entry name" value="Mao_N_sf"/>
</dbReference>
<proteinExistence type="predicted"/>
<name>A0A1B1N3W1_9BACL</name>
<dbReference type="EMBL" id="CP014167">
    <property type="protein sequence ID" value="ANS76107.1"/>
    <property type="molecule type" value="Genomic_DNA"/>
</dbReference>
<dbReference type="Pfam" id="PF09992">
    <property type="entry name" value="NAGPA"/>
    <property type="match status" value="1"/>
</dbReference>
<dbReference type="InterPro" id="IPR018711">
    <property type="entry name" value="NAGPA"/>
</dbReference>
<dbReference type="SUPFAM" id="SSF55383">
    <property type="entry name" value="Copper amine oxidase, domain N"/>
    <property type="match status" value="2"/>
</dbReference>
<dbReference type="Proteomes" id="UP000092573">
    <property type="component" value="Chromosome"/>
</dbReference>
<evidence type="ECO:0000259" key="2">
    <source>
        <dbReference type="Pfam" id="PF09992"/>
    </source>
</evidence>
<keyword evidence="4" id="KW-1185">Reference proteome</keyword>
<dbReference type="InterPro" id="IPR012854">
    <property type="entry name" value="Cu_amine_oxidase-like_N"/>
</dbReference>
<gene>
    <name evidence="3" type="ORF">AWM70_17220</name>
</gene>
<protein>
    <submittedName>
        <fullName evidence="3">Copper amine oxidase</fullName>
    </submittedName>
</protein>
<dbReference type="OrthoDB" id="9809781at2"/>
<dbReference type="Gene3D" id="3.30.457.10">
    <property type="entry name" value="Copper amine oxidase-like, N-terminal domain"/>
    <property type="match status" value="1"/>
</dbReference>
<dbReference type="AlphaFoldDB" id="A0A1B1N3W1"/>
<evidence type="ECO:0000313" key="3">
    <source>
        <dbReference type="EMBL" id="ANS76107.1"/>
    </source>
</evidence>
<reference evidence="3 4" key="1">
    <citation type="submission" date="2016-01" db="EMBL/GenBank/DDBJ databases">
        <title>Complete Genome Sequence of Paenibacillus yonginensis DCY84, a novel Plant Growth-Promoting Bacteria with Elicitation of Induced Systemic Resistance.</title>
        <authorList>
            <person name="Kim Y.J."/>
            <person name="Yang D.C."/>
            <person name="Sukweenadhi J."/>
        </authorList>
    </citation>
    <scope>NUCLEOTIDE SEQUENCE [LARGE SCALE GENOMIC DNA]</scope>
    <source>
        <strain evidence="3 4">DCY84</strain>
    </source>
</reference>
<feature type="domain" description="Phosphodiester glycosidase" evidence="2">
    <location>
        <begin position="237"/>
        <end position="426"/>
    </location>
</feature>
<feature type="domain" description="Copper amine oxidase-like N-terminal" evidence="1">
    <location>
        <begin position="788"/>
        <end position="893"/>
    </location>
</feature>
<dbReference type="PANTHER" id="PTHR40446:SF2">
    <property type="entry name" value="N-ACETYLGLUCOSAMINE-1-PHOSPHODIESTER ALPHA-N-ACETYLGLUCOSAMINIDASE"/>
    <property type="match status" value="1"/>
</dbReference>
<dbReference type="PANTHER" id="PTHR40446">
    <property type="entry name" value="N-ACETYLGLUCOSAMINE-1-PHOSPHODIESTER ALPHA-N-ACETYLGLUCOSAMINIDASE"/>
    <property type="match status" value="1"/>
</dbReference>
<accession>A0A1B1N3W1</accession>
<organism evidence="3 4">
    <name type="scientific">Paenibacillus yonginensis</name>
    <dbReference type="NCBI Taxonomy" id="1462996"/>
    <lineage>
        <taxon>Bacteria</taxon>
        <taxon>Bacillati</taxon>
        <taxon>Bacillota</taxon>
        <taxon>Bacilli</taxon>
        <taxon>Bacillales</taxon>
        <taxon>Paenibacillaceae</taxon>
        <taxon>Paenibacillus</taxon>
    </lineage>
</organism>
<dbReference type="STRING" id="1462996.AWM70_17220"/>